<comment type="caution">
    <text evidence="6">The sequence shown here is derived from an EMBL/GenBank/DDBJ whole genome shotgun (WGS) entry which is preliminary data.</text>
</comment>
<dbReference type="InterPro" id="IPR029063">
    <property type="entry name" value="SAM-dependent_MTases_sf"/>
</dbReference>
<gene>
    <name evidence="6" type="ORF">H3H36_23305</name>
</gene>
<dbReference type="InterPro" id="IPR041635">
    <property type="entry name" value="Type_ISP_LLaBIII_C"/>
</dbReference>
<evidence type="ECO:0000256" key="2">
    <source>
        <dbReference type="ARBA" id="ARBA00022747"/>
    </source>
</evidence>
<feature type="region of interest" description="Disordered" evidence="3">
    <location>
        <begin position="676"/>
        <end position="699"/>
    </location>
</feature>
<dbReference type="Pfam" id="PF00271">
    <property type="entry name" value="Helicase_C"/>
    <property type="match status" value="1"/>
</dbReference>
<dbReference type="InterPro" id="IPR014001">
    <property type="entry name" value="Helicase_ATP-bd"/>
</dbReference>
<dbReference type="Pfam" id="PF02384">
    <property type="entry name" value="N6_Mtase"/>
    <property type="match status" value="1"/>
</dbReference>
<name>A0A7W2ELW1_9BURK</name>
<dbReference type="Gene3D" id="3.40.1350.10">
    <property type="match status" value="1"/>
</dbReference>
<accession>A0A7W2ELW1</accession>
<dbReference type="Gene3D" id="3.40.50.150">
    <property type="entry name" value="Vaccinia Virus protein VP39"/>
    <property type="match status" value="1"/>
</dbReference>
<dbReference type="CDD" id="cd22333">
    <property type="entry name" value="LlaBIII_nuclease-like"/>
    <property type="match status" value="1"/>
</dbReference>
<dbReference type="InterPro" id="IPR002052">
    <property type="entry name" value="DNA_methylase_N6_adenine_CS"/>
</dbReference>
<dbReference type="InterPro" id="IPR003356">
    <property type="entry name" value="DNA_methylase_A-5"/>
</dbReference>
<dbReference type="InterPro" id="IPR001650">
    <property type="entry name" value="Helicase_C-like"/>
</dbReference>
<evidence type="ECO:0000313" key="6">
    <source>
        <dbReference type="EMBL" id="MBA5608281.1"/>
    </source>
</evidence>
<dbReference type="RefSeq" id="WP_182220455.1">
    <property type="nucleotide sequence ID" value="NZ_JACEZS010000028.1"/>
</dbReference>
<evidence type="ECO:0000313" key="7">
    <source>
        <dbReference type="Proteomes" id="UP000566711"/>
    </source>
</evidence>
<feature type="domain" description="Helicase C-terminal" evidence="5">
    <location>
        <begin position="476"/>
        <end position="654"/>
    </location>
</feature>
<feature type="domain" description="Helicase ATP-binding" evidence="4">
    <location>
        <begin position="179"/>
        <end position="383"/>
    </location>
</feature>
<evidence type="ECO:0000259" key="4">
    <source>
        <dbReference type="PROSITE" id="PS51192"/>
    </source>
</evidence>
<keyword evidence="7" id="KW-1185">Reference proteome</keyword>
<dbReference type="SUPFAM" id="SSF52980">
    <property type="entry name" value="Restriction endonuclease-like"/>
    <property type="match status" value="1"/>
</dbReference>
<protein>
    <submittedName>
        <fullName evidence="6">DEAD/DEAH box helicase</fullName>
    </submittedName>
</protein>
<dbReference type="GO" id="GO:0008170">
    <property type="term" value="F:N-methyltransferase activity"/>
    <property type="evidence" value="ECO:0007669"/>
    <property type="project" value="InterPro"/>
</dbReference>
<dbReference type="GO" id="GO:0005829">
    <property type="term" value="C:cytosol"/>
    <property type="evidence" value="ECO:0007669"/>
    <property type="project" value="TreeGrafter"/>
</dbReference>
<dbReference type="PANTHER" id="PTHR47396">
    <property type="entry name" value="TYPE I RESTRICTION ENZYME ECOKI R PROTEIN"/>
    <property type="match status" value="1"/>
</dbReference>
<keyword evidence="6" id="KW-0378">Hydrolase</keyword>
<dbReference type="Pfam" id="PF13156">
    <property type="entry name" value="Mrr_cat_2"/>
    <property type="match status" value="1"/>
</dbReference>
<dbReference type="PROSITE" id="PS51192">
    <property type="entry name" value="HELICASE_ATP_BIND_1"/>
    <property type="match status" value="1"/>
</dbReference>
<dbReference type="GO" id="GO:0005524">
    <property type="term" value="F:ATP binding"/>
    <property type="evidence" value="ECO:0007669"/>
    <property type="project" value="InterPro"/>
</dbReference>
<dbReference type="Pfam" id="PF04851">
    <property type="entry name" value="ResIII"/>
    <property type="match status" value="1"/>
</dbReference>
<dbReference type="SUPFAM" id="SSF52540">
    <property type="entry name" value="P-loop containing nucleoside triphosphate hydrolases"/>
    <property type="match status" value="2"/>
</dbReference>
<dbReference type="PANTHER" id="PTHR47396:SF1">
    <property type="entry name" value="ATP-DEPENDENT HELICASE IRC3-RELATED"/>
    <property type="match status" value="1"/>
</dbReference>
<dbReference type="SMART" id="SM00487">
    <property type="entry name" value="DEXDc"/>
    <property type="match status" value="1"/>
</dbReference>
<keyword evidence="6" id="KW-0547">Nucleotide-binding</keyword>
<evidence type="ECO:0000256" key="1">
    <source>
        <dbReference type="ARBA" id="ARBA00006594"/>
    </source>
</evidence>
<dbReference type="GO" id="GO:0016787">
    <property type="term" value="F:hydrolase activity"/>
    <property type="evidence" value="ECO:0007669"/>
    <property type="project" value="InterPro"/>
</dbReference>
<dbReference type="InterPro" id="IPR039442">
    <property type="entry name" value="Mrr-like_dom"/>
</dbReference>
<dbReference type="Proteomes" id="UP000566711">
    <property type="component" value="Unassembled WGS sequence"/>
</dbReference>
<dbReference type="GO" id="GO:0009307">
    <property type="term" value="P:DNA restriction-modification system"/>
    <property type="evidence" value="ECO:0007669"/>
    <property type="project" value="UniProtKB-KW"/>
</dbReference>
<dbReference type="CDD" id="cd18785">
    <property type="entry name" value="SF2_C"/>
    <property type="match status" value="1"/>
</dbReference>
<proteinExistence type="inferred from homology"/>
<organism evidence="6 7">
    <name type="scientific">Rugamonas fusca</name>
    <dbReference type="NCBI Taxonomy" id="2758568"/>
    <lineage>
        <taxon>Bacteria</taxon>
        <taxon>Pseudomonadati</taxon>
        <taxon>Pseudomonadota</taxon>
        <taxon>Betaproteobacteria</taxon>
        <taxon>Burkholderiales</taxon>
        <taxon>Oxalobacteraceae</taxon>
        <taxon>Telluria group</taxon>
        <taxon>Rugamonas</taxon>
    </lineage>
</organism>
<dbReference type="PROSITE" id="PS00092">
    <property type="entry name" value="N6_MTASE"/>
    <property type="match status" value="1"/>
</dbReference>
<dbReference type="InterPro" id="IPR027417">
    <property type="entry name" value="P-loop_NTPase"/>
</dbReference>
<keyword evidence="6" id="KW-0067">ATP-binding</keyword>
<dbReference type="InterPro" id="IPR011335">
    <property type="entry name" value="Restrct_endonuc-II-like"/>
</dbReference>
<sequence>MAALHDLLDTYRQASLSEREKGTYFEDLIATYLRNEATYRDLYDKVWTYVDWAKEHGLDGRDTGIDLVARTQGTGETHAIQCKFYADDYKVQKADIDSFFTASGKKPFTRRIIVTTTNNWSEHANDALQNQQPPVNKIDLSALENSQIDWAMYRPHQAPVIKPKKTLREHQQTALNAAEHGLKTADRGKLIMACGTGKTFTSLKIAEKLAGAGKRVLFLVPSLSLLSQTLTEWTQESTTPLHSFAVCSDSDVGKKRAKDEDVVQTFAHELRYPATTEPARLALEMAKRHDDEHMSVVFSTYHSIEVISKAQKQYNLADFDLIICDEAHRTTGATFDGDDDESNFVKVHDADFIRSAKRLYMTATPRIYSDAAEAVAERDNTKLYGMNNEEWYGKELYVITFSEAVKRGLLVDYKVIVLAVDEAHVSRRLQGLLADENNQLKVDDAAKIIGCWKALSKQDTQNDLIGDPDPMRRAVAFCQVIEVQKNAKAAKTHKVSSKNIAGMFQAVVESYQEQEEFETIARLTCEAAHVDGSMNASQKEEKLNWLKAETPENTCRILSNVRCLSEGVDVPALDAVLFLTPRNSQVDVVQSVGRVMRNAPGKKRGYVILPVVIPAGLEAHEALNDNKTYKVVWQVLQALRSHDDRFDAMVNKLDLIGKDTAKMEVVAITDKINKKAAKGNGKSKNDAGKGKFNIGQDREEYKPHEQVPLQFEIGEIERAIYAKVVQKCGNRHHWEDWANDISKIAQTHITRITTIIENPENTKERTAFNDFANELRDDLNGSISDTEVIEMLAQHLITKPVFDALFKDYSFAKHNPMSLAMSGVLDVLQEHHLNKEADTLQRFYDSVKLRAEGIDSATGKQKIVVELYDKFFRNAFPKMTERLGIVYTPVEVVDFIIQSVNDILKNEFNQTLASNNVHIIDPFTGTGTFITRLLQSGLISKEDLPNKYANQIHANEIVLLAYYIAAINIESVYHDIVGGEYQPFEGICLTDTFQLYEKEDLVDQILVENSARRKKQKKLDIRVIIGNPPYSAGQRSENDNNQNIEYTHLDNRIAQTYVKNSLSQGGKRSTYDSYIRAIRWASDRLGDSGVIGFVSGSSFLEKPAMDGMRKSLQDEFSSLYIFNLRGDIRKNMLSGGKAREGQNIFGSASMTGIAITIFVKNPNSTQHGNIYVHDIGDDIGTQGKLDKIKLLGSIDGIKNSNAWLAVTPDKHNDWVNHRDSSFEDFIQLGNKKDSSANTIFVFQSQGVLSSRDAWIYNFSKENLVANMSSMIAFYNEEVDRYKNARLSGLSLDIDSFINSDPTKISWGVNIKSGVSKGIKRDFDKSKLMIGLHRPFIKQWLYADKNFNHSLYSTPKLFPDAKADNLVICVSGIGSRSGFSSLMTNLIPNFDNLEKGQLFPRYIYSPLSSADDVSESNTHQAEMFSNNDNTPEHNDDNKRWTRTDGISELGLLHFKDYYNDQKISKDDVFYYIYGLLHSPDYRERYADSLTKELPRIPRVKTVGEFWIFTNAGRSLSNLHLNYETAAKYPLQVLEGEFPKNDVDYVVEKMRFEKIGKQKDLTTLYYNEKITLKGIPVEAYDYILNGKPALDWIVDRQSVKTDKDSGIVNDANLWATETMGNARYPLELFQRVITVSLETMKIVRALPRLEIKT</sequence>
<dbReference type="GO" id="GO:0004386">
    <property type="term" value="F:helicase activity"/>
    <property type="evidence" value="ECO:0007669"/>
    <property type="project" value="UniProtKB-KW"/>
</dbReference>
<comment type="similarity">
    <text evidence="1">Belongs to the N(4)/N(6)-methyltransferase family.</text>
</comment>
<dbReference type="PROSITE" id="PS51194">
    <property type="entry name" value="HELICASE_CTER"/>
    <property type="match status" value="1"/>
</dbReference>
<dbReference type="InterPro" id="IPR006935">
    <property type="entry name" value="Helicase/UvrB_N"/>
</dbReference>
<dbReference type="InterPro" id="IPR053980">
    <property type="entry name" value="ISP_coupler"/>
</dbReference>
<dbReference type="SMART" id="SM00490">
    <property type="entry name" value="HELICc"/>
    <property type="match status" value="1"/>
</dbReference>
<dbReference type="InterPro" id="IPR050742">
    <property type="entry name" value="Helicase_Restrict-Modif_Enz"/>
</dbReference>
<evidence type="ECO:0000256" key="3">
    <source>
        <dbReference type="SAM" id="MobiDB-lite"/>
    </source>
</evidence>
<dbReference type="GO" id="GO:0032259">
    <property type="term" value="P:methylation"/>
    <property type="evidence" value="ECO:0007669"/>
    <property type="project" value="InterPro"/>
</dbReference>
<dbReference type="EMBL" id="JACEZS010000028">
    <property type="protein sequence ID" value="MBA5608281.1"/>
    <property type="molecule type" value="Genomic_DNA"/>
</dbReference>
<dbReference type="GO" id="GO:0003677">
    <property type="term" value="F:DNA binding"/>
    <property type="evidence" value="ECO:0007669"/>
    <property type="project" value="InterPro"/>
</dbReference>
<keyword evidence="6" id="KW-0347">Helicase</keyword>
<evidence type="ECO:0000259" key="5">
    <source>
        <dbReference type="PROSITE" id="PS51194"/>
    </source>
</evidence>
<keyword evidence="2" id="KW-0680">Restriction system</keyword>
<reference evidence="6 7" key="1">
    <citation type="submission" date="2020-07" db="EMBL/GenBank/DDBJ databases">
        <title>Novel species isolated from subtropical streams in China.</title>
        <authorList>
            <person name="Lu H."/>
        </authorList>
    </citation>
    <scope>NUCLEOTIDE SEQUENCE [LARGE SCALE GENOMIC DNA]</scope>
    <source>
        <strain evidence="6 7">FT3S</strain>
    </source>
</reference>
<dbReference type="Pfam" id="PF22240">
    <property type="entry name" value="ISP_coupler"/>
    <property type="match status" value="1"/>
</dbReference>
<dbReference type="SUPFAM" id="SSF53335">
    <property type="entry name" value="S-adenosyl-L-methionine-dependent methyltransferases"/>
    <property type="match status" value="1"/>
</dbReference>
<dbReference type="InterPro" id="IPR011856">
    <property type="entry name" value="tRNA_endonuc-like_dom_sf"/>
</dbReference>
<dbReference type="Gene3D" id="3.40.50.300">
    <property type="entry name" value="P-loop containing nucleotide triphosphate hydrolases"/>
    <property type="match status" value="2"/>
</dbReference>
<dbReference type="Pfam" id="PF18135">
    <property type="entry name" value="Type_ISP_C"/>
    <property type="match status" value="1"/>
</dbReference>
<dbReference type="PRINTS" id="PR00507">
    <property type="entry name" value="N12N6MTFRASE"/>
</dbReference>